<evidence type="ECO:0000313" key="8">
    <source>
        <dbReference type="Proteomes" id="UP000004713"/>
    </source>
</evidence>
<dbReference type="PROSITE" id="PS00913">
    <property type="entry name" value="ADH_IRON_1"/>
    <property type="match status" value="1"/>
</dbReference>
<dbReference type="AlphaFoldDB" id="B0NLR7"/>
<dbReference type="Pfam" id="PF25137">
    <property type="entry name" value="ADH_Fe_C"/>
    <property type="match status" value="1"/>
</dbReference>
<organism evidence="7 8">
    <name type="scientific">Bacteroides stercoris ATCC 43183</name>
    <dbReference type="NCBI Taxonomy" id="449673"/>
    <lineage>
        <taxon>Bacteria</taxon>
        <taxon>Pseudomonadati</taxon>
        <taxon>Bacteroidota</taxon>
        <taxon>Bacteroidia</taxon>
        <taxon>Bacteroidales</taxon>
        <taxon>Bacteroidaceae</taxon>
        <taxon>Bacteroides</taxon>
    </lineage>
</organism>
<protein>
    <submittedName>
        <fullName evidence="7">Lactaldehyde reductase</fullName>
        <ecNumber evidence="7">1.1.1.77</ecNumber>
    </submittedName>
</protein>
<feature type="domain" description="Fe-containing alcohol dehydrogenase-like C-terminal" evidence="6">
    <location>
        <begin position="191"/>
        <end position="387"/>
    </location>
</feature>
<feature type="domain" description="Alcohol dehydrogenase iron-type/glycerol dehydrogenase GldA" evidence="5">
    <location>
        <begin position="13"/>
        <end position="180"/>
    </location>
</feature>
<dbReference type="Gene3D" id="3.40.50.1970">
    <property type="match status" value="1"/>
</dbReference>
<dbReference type="EC" id="1.1.1.77" evidence="7"/>
<dbReference type="GO" id="GO:0004022">
    <property type="term" value="F:alcohol dehydrogenase (NAD+) activity"/>
    <property type="evidence" value="ECO:0007669"/>
    <property type="project" value="TreeGrafter"/>
</dbReference>
<keyword evidence="3 7" id="KW-0560">Oxidoreductase</keyword>
<evidence type="ECO:0000256" key="4">
    <source>
        <dbReference type="ARBA" id="ARBA00023027"/>
    </source>
</evidence>
<dbReference type="FunFam" id="3.40.50.1970:FF:000003">
    <property type="entry name" value="Alcohol dehydrogenase, iron-containing"/>
    <property type="match status" value="1"/>
</dbReference>
<dbReference type="PROSITE" id="PS00060">
    <property type="entry name" value="ADH_IRON_2"/>
    <property type="match status" value="1"/>
</dbReference>
<dbReference type="eggNOG" id="COG1454">
    <property type="taxonomic scope" value="Bacteria"/>
</dbReference>
<dbReference type="InterPro" id="IPR001670">
    <property type="entry name" value="ADH_Fe/GldA"/>
</dbReference>
<accession>B0NLR7</accession>
<dbReference type="CDD" id="cd08176">
    <property type="entry name" value="LPO"/>
    <property type="match status" value="1"/>
</dbReference>
<name>B0NLR7_BACSE</name>
<evidence type="ECO:0000256" key="1">
    <source>
        <dbReference type="ARBA" id="ARBA00001962"/>
    </source>
</evidence>
<dbReference type="HOGENOM" id="CLU_007207_0_0_10"/>
<dbReference type="PANTHER" id="PTHR11496:SF102">
    <property type="entry name" value="ALCOHOL DEHYDROGENASE 4"/>
    <property type="match status" value="1"/>
</dbReference>
<comment type="similarity">
    <text evidence="2">Belongs to the iron-containing alcohol dehydrogenase family.</text>
</comment>
<sequence>MKYMYRMILNETSYFGAGCRKTIAVEAMRRGFKKAFFVTDKDLIRFKVADKIIEVFEKNRIPYELFSDVKANPTIANVQNGVSAFKASGADFIVALGGGSSIDTAKGIGIVVNNPDFADVKSLEGVAATRHKAVPTFALPTTAGTAAEVTINYVIIDEDAKKKMVCVDPNDIPVVAIVDPELMYSMPKGLTAATGMDALTHAIESYITPGAWAMSDMFELKAIEMIAANLKAAVDDGNDVAAREAMSQAQYIAGMGFSNVGLGIVHSMAHPLGAHYDTPHGVANALLLPYVMEYNAESPAAPKYLHIAKAMGVDTVGMTEAEGVRAAVDAVRKLSLSIGIPQKLHEINVKEEDLHQLAVDAFNDVCTGGNPRPTSVEDIETLYRKAF</sequence>
<evidence type="ECO:0000259" key="5">
    <source>
        <dbReference type="Pfam" id="PF00465"/>
    </source>
</evidence>
<dbReference type="EMBL" id="ABFZ02000014">
    <property type="protein sequence ID" value="EDS16688.1"/>
    <property type="molecule type" value="Genomic_DNA"/>
</dbReference>
<dbReference type="InterPro" id="IPR039697">
    <property type="entry name" value="Alcohol_dehydrogenase_Fe"/>
</dbReference>
<comment type="cofactor">
    <cofactor evidence="1">
        <name>Fe cation</name>
        <dbReference type="ChEBI" id="CHEBI:24875"/>
    </cofactor>
</comment>
<proteinExistence type="inferred from homology"/>
<gene>
    <name evidence="7" type="primary">fucO</name>
    <name evidence="7" type="ORF">BACSTE_00363</name>
</gene>
<dbReference type="Gene3D" id="1.20.1090.10">
    <property type="entry name" value="Dehydroquinate synthase-like - alpha domain"/>
    <property type="match status" value="1"/>
</dbReference>
<evidence type="ECO:0000259" key="6">
    <source>
        <dbReference type="Pfam" id="PF25137"/>
    </source>
</evidence>
<dbReference type="Proteomes" id="UP000004713">
    <property type="component" value="Unassembled WGS sequence"/>
</dbReference>
<keyword evidence="4" id="KW-0520">NAD</keyword>
<reference evidence="7 8" key="2">
    <citation type="submission" date="2007-11" db="EMBL/GenBank/DDBJ databases">
        <authorList>
            <person name="Fulton L."/>
            <person name="Clifton S."/>
            <person name="Fulton B."/>
            <person name="Xu J."/>
            <person name="Minx P."/>
            <person name="Pepin K.H."/>
            <person name="Johnson M."/>
            <person name="Thiruvilangam P."/>
            <person name="Bhonagiri V."/>
            <person name="Nash W.E."/>
            <person name="Mardis E.R."/>
            <person name="Wilson R.K."/>
        </authorList>
    </citation>
    <scope>NUCLEOTIDE SEQUENCE [LARGE SCALE GENOMIC DNA]</scope>
    <source>
        <strain evidence="7 8">ATCC 43183</strain>
    </source>
</reference>
<dbReference type="FunFam" id="1.20.1090.10:FF:000001">
    <property type="entry name" value="Aldehyde-alcohol dehydrogenase"/>
    <property type="match status" value="1"/>
</dbReference>
<dbReference type="InterPro" id="IPR013460">
    <property type="entry name" value="Lactal_redase"/>
</dbReference>
<evidence type="ECO:0000256" key="2">
    <source>
        <dbReference type="ARBA" id="ARBA00007358"/>
    </source>
</evidence>
<evidence type="ECO:0000256" key="3">
    <source>
        <dbReference type="ARBA" id="ARBA00023002"/>
    </source>
</evidence>
<dbReference type="GO" id="GO:0046872">
    <property type="term" value="F:metal ion binding"/>
    <property type="evidence" value="ECO:0007669"/>
    <property type="project" value="InterPro"/>
</dbReference>
<reference evidence="7 8" key="1">
    <citation type="submission" date="2007-11" db="EMBL/GenBank/DDBJ databases">
        <title>Draft genome sequence of Bacteroides stercoris(ATCC 43183).</title>
        <authorList>
            <person name="Sudarsanam P."/>
            <person name="Ley R."/>
            <person name="Guruge J."/>
            <person name="Turnbaugh P.J."/>
            <person name="Mahowald M."/>
            <person name="Liep D."/>
            <person name="Gordon J."/>
        </authorList>
    </citation>
    <scope>NUCLEOTIDE SEQUENCE [LARGE SCALE GENOMIC DNA]</scope>
    <source>
        <strain evidence="7 8">ATCC 43183</strain>
    </source>
</reference>
<dbReference type="GO" id="GO:0008912">
    <property type="term" value="F:lactaldehyde reductase activity"/>
    <property type="evidence" value="ECO:0007669"/>
    <property type="project" value="UniProtKB-EC"/>
</dbReference>
<dbReference type="Pfam" id="PF00465">
    <property type="entry name" value="Fe-ADH"/>
    <property type="match status" value="1"/>
</dbReference>
<dbReference type="PANTHER" id="PTHR11496">
    <property type="entry name" value="ALCOHOL DEHYDROGENASE"/>
    <property type="match status" value="1"/>
</dbReference>
<dbReference type="SUPFAM" id="SSF56796">
    <property type="entry name" value="Dehydroquinate synthase-like"/>
    <property type="match status" value="1"/>
</dbReference>
<dbReference type="NCBIfam" id="NF007911">
    <property type="entry name" value="PRK10624.1"/>
    <property type="match status" value="1"/>
</dbReference>
<dbReference type="InterPro" id="IPR018211">
    <property type="entry name" value="ADH_Fe_CS"/>
</dbReference>
<dbReference type="InterPro" id="IPR056798">
    <property type="entry name" value="ADH_Fe_C"/>
</dbReference>
<comment type="caution">
    <text evidence="7">The sequence shown here is derived from an EMBL/GenBank/DDBJ whole genome shotgun (WGS) entry which is preliminary data.</text>
</comment>
<dbReference type="NCBIfam" id="TIGR02638">
    <property type="entry name" value="lactal_redase"/>
    <property type="match status" value="1"/>
</dbReference>
<evidence type="ECO:0000313" key="7">
    <source>
        <dbReference type="EMBL" id="EDS16688.1"/>
    </source>
</evidence>